<reference evidence="3" key="1">
    <citation type="journal article" date="2006" name="Proc. Natl. Acad. Sci. U.S.A.">
        <title>Genome analysis of the smallest free-living eukaryote Ostreococcus tauri unveils many unique features.</title>
        <authorList>
            <person name="Derelle E."/>
            <person name="Ferraz C."/>
            <person name="Rombauts S."/>
            <person name="Rouze P."/>
            <person name="Worden A.Z."/>
            <person name="Robbens S."/>
            <person name="Partensky F."/>
            <person name="Degroeve S."/>
            <person name="Echeynie S."/>
            <person name="Cooke R."/>
            <person name="Saeys Y."/>
            <person name="Wuyts J."/>
            <person name="Jabbari K."/>
            <person name="Bowler C."/>
            <person name="Panaud O."/>
            <person name="Piegu B."/>
            <person name="Ball S.G."/>
            <person name="Ral J.-P."/>
            <person name="Bouget F.-Y."/>
            <person name="Piganeau G."/>
            <person name="De Baets B."/>
            <person name="Picard A."/>
            <person name="Delseny M."/>
            <person name="Demaille J."/>
            <person name="Van de Peer Y."/>
            <person name="Moreau H."/>
        </authorList>
    </citation>
    <scope>NUCLEOTIDE SEQUENCE [LARGE SCALE GENOMIC DNA]</scope>
    <source>
        <strain evidence="3">OTTH 0595 / CCAP 157/2 / RCC745</strain>
    </source>
</reference>
<evidence type="ECO:0000256" key="1">
    <source>
        <dbReference type="SAM" id="Phobius"/>
    </source>
</evidence>
<reference evidence="2 3" key="2">
    <citation type="journal article" date="2014" name="BMC Genomics">
        <title>An improved genome of the model marine alga Ostreococcus tauri unfolds by assessing Illumina de novo assemblies.</title>
        <authorList>
            <person name="Blanc-Mathieu R."/>
            <person name="Verhelst B."/>
            <person name="Derelle E."/>
            <person name="Rombauts S."/>
            <person name="Bouget F.Y."/>
            <person name="Carre I."/>
            <person name="Chateau A."/>
            <person name="Eyre-Walker A."/>
            <person name="Grimsley N."/>
            <person name="Moreau H."/>
            <person name="Piegu B."/>
            <person name="Rivals E."/>
            <person name="Schackwitz W."/>
            <person name="Van de Peer Y."/>
            <person name="Piganeau G."/>
        </authorList>
    </citation>
    <scope>NUCLEOTIDE SEQUENCE [LARGE SCALE GENOMIC DNA]</scope>
    <source>
        <strain evidence="3">OTTH 0595 / CCAP 157/2 / RCC745</strain>
    </source>
</reference>
<evidence type="ECO:0000313" key="2">
    <source>
        <dbReference type="EMBL" id="CEG00731.1"/>
    </source>
</evidence>
<dbReference type="AlphaFoldDB" id="A0A096P9R9"/>
<dbReference type="GeneID" id="9838193"/>
<dbReference type="KEGG" id="ota:OT_ostta18g01020"/>
<organism evidence="2 3">
    <name type="scientific">Ostreococcus tauri</name>
    <name type="common">Marine green alga</name>
    <dbReference type="NCBI Taxonomy" id="70448"/>
    <lineage>
        <taxon>Eukaryota</taxon>
        <taxon>Viridiplantae</taxon>
        <taxon>Chlorophyta</taxon>
        <taxon>Mamiellophyceae</taxon>
        <taxon>Mamiellales</taxon>
        <taxon>Bathycoccaceae</taxon>
        <taxon>Ostreococcus</taxon>
    </lineage>
</organism>
<proteinExistence type="predicted"/>
<feature type="transmembrane region" description="Helical" evidence="1">
    <location>
        <begin position="25"/>
        <end position="43"/>
    </location>
</feature>
<evidence type="ECO:0000313" key="3">
    <source>
        <dbReference type="Proteomes" id="UP000009170"/>
    </source>
</evidence>
<name>A0A096P9R9_OSTTA</name>
<comment type="caution">
    <text evidence="2">The sequence shown here is derived from an EMBL/GenBank/DDBJ whole genome shotgun (WGS) entry which is preliminary data.</text>
</comment>
<accession>A0A096P9R9</accession>
<dbReference type="EMBL" id="CAID01000018">
    <property type="protein sequence ID" value="CEG00731.1"/>
    <property type="molecule type" value="Genomic_DNA"/>
</dbReference>
<keyword evidence="1" id="KW-0812">Transmembrane</keyword>
<dbReference type="Proteomes" id="UP000009170">
    <property type="component" value="Unassembled WGS sequence"/>
</dbReference>
<sequence length="486" mass="54003">MDEDARLLDASAADGDRGRWRRRRALALGVAVAASLGVVAFGARADGTRTWRRTGATATATATTTIVVLGDASEGEDLERARTSMAYAERAMVMDGASADRARTRVRFSAGVFPSRWPDTLSLASSYVNYYRDGKCCDDESVESRYPFDDILKSEKINRCAPGHRCGDPTLTHHLGCFTSHLGAFEEGLRTEGDKFVIWESDAPHMASVHVADYDELARRLPADADMVWMQVHQNAPGPFVGKFPSKASGKWTAEMRNEQLEAHNASSSVYLYRFNKQTGWAGSSNIMWTRKGLLKVREYIKEKGGDMIDAWLYMGCMKRCETHDCMNLVCYDAQTRAIPKEWLGGFVPNWYEQDGVDRAVDPEMYLPFDKEHLRYNQMGCERGGADFEQHGAFFPVGLEADGEVFEDTINNVLSYEGAMQALVNPCATALPLHPPRVDARTASVASLALRKKSTDGILFQSTRVIAEDVLITALREERSKSSEAR</sequence>
<keyword evidence="3" id="KW-1185">Reference proteome</keyword>
<protein>
    <submittedName>
        <fullName evidence="2">Unnamed product</fullName>
    </submittedName>
</protein>
<keyword evidence="1" id="KW-1133">Transmembrane helix</keyword>
<dbReference type="InParanoid" id="A0A096P9R9"/>
<keyword evidence="1" id="KW-0472">Membrane</keyword>
<dbReference type="RefSeq" id="XP_003084145.2">
    <property type="nucleotide sequence ID" value="XM_003084097.2"/>
</dbReference>
<gene>
    <name evidence="2" type="ORF">OT_ostta18g01020</name>
</gene>